<dbReference type="InterPro" id="IPR046847">
    <property type="entry name" value="Xre-like_HTH"/>
</dbReference>
<dbReference type="EMBL" id="FWXS01000002">
    <property type="protein sequence ID" value="SMC46363.1"/>
    <property type="molecule type" value="Genomic_DNA"/>
</dbReference>
<organism evidence="3 4">
    <name type="scientific">Moheibacter sediminis</name>
    <dbReference type="NCBI Taxonomy" id="1434700"/>
    <lineage>
        <taxon>Bacteria</taxon>
        <taxon>Pseudomonadati</taxon>
        <taxon>Bacteroidota</taxon>
        <taxon>Flavobacteriia</taxon>
        <taxon>Flavobacteriales</taxon>
        <taxon>Weeksellaceae</taxon>
        <taxon>Moheibacter</taxon>
    </lineage>
</organism>
<protein>
    <submittedName>
        <fullName evidence="3">Putative toxin-antitoxin system antitoxin component, TIGR02293 family</fullName>
    </submittedName>
</protein>
<dbReference type="AlphaFoldDB" id="A0A1W1ZD73"/>
<dbReference type="Pfam" id="PF20432">
    <property type="entry name" value="Xre-like-HTH"/>
    <property type="match status" value="1"/>
</dbReference>
<dbReference type="RefSeq" id="WP_084016550.1">
    <property type="nucleotide sequence ID" value="NZ_FWXS01000002.1"/>
</dbReference>
<proteinExistence type="predicted"/>
<keyword evidence="4" id="KW-1185">Reference proteome</keyword>
<dbReference type="OrthoDB" id="5770459at2"/>
<dbReference type="STRING" id="1434700.SAMN06296427_102405"/>
<name>A0A1W1ZD73_9FLAO</name>
<sequence>MKSSYPSKENLDFVNDAPTMYYSGNAAIPLNDLTSIQKMQIIKNGISKSYLETLKKATSLDYDSLADALSVTRATLINKKGAQKFSDQISEKIVSLADLYSFGYEVFEDKENFNKWMFLPNQALGGLAPFDIIDNYYGKEEVRNLIGRIAYGVYS</sequence>
<dbReference type="GO" id="GO:0003677">
    <property type="term" value="F:DNA binding"/>
    <property type="evidence" value="ECO:0007669"/>
    <property type="project" value="InterPro"/>
</dbReference>
<evidence type="ECO:0000259" key="1">
    <source>
        <dbReference type="Pfam" id="PF09722"/>
    </source>
</evidence>
<dbReference type="Proteomes" id="UP000192393">
    <property type="component" value="Unassembled WGS sequence"/>
</dbReference>
<dbReference type="NCBIfam" id="TIGR02293">
    <property type="entry name" value="TAS_TIGR02293"/>
    <property type="match status" value="1"/>
</dbReference>
<dbReference type="InterPro" id="IPR011979">
    <property type="entry name" value="Antitox_Xre"/>
</dbReference>
<evidence type="ECO:0000313" key="4">
    <source>
        <dbReference type="Proteomes" id="UP000192393"/>
    </source>
</evidence>
<dbReference type="Pfam" id="PF09722">
    <property type="entry name" value="Xre_MbcA_ParS_C"/>
    <property type="match status" value="1"/>
</dbReference>
<evidence type="ECO:0000313" key="3">
    <source>
        <dbReference type="EMBL" id="SMC46363.1"/>
    </source>
</evidence>
<evidence type="ECO:0000259" key="2">
    <source>
        <dbReference type="Pfam" id="PF20432"/>
    </source>
</evidence>
<dbReference type="InterPro" id="IPR024467">
    <property type="entry name" value="Xre/MbcA/ParS-like_toxin-bd"/>
</dbReference>
<accession>A0A1W1ZD73</accession>
<feature type="domain" description="Antitoxin Xre/MbcA/ParS-like toxin-binding" evidence="1">
    <location>
        <begin position="104"/>
        <end position="152"/>
    </location>
</feature>
<feature type="domain" description="Antitoxin Xre-like helix-turn-helix" evidence="2">
    <location>
        <begin position="40"/>
        <end position="97"/>
    </location>
</feature>
<gene>
    <name evidence="3" type="ORF">SAMN06296427_102405</name>
</gene>
<reference evidence="3 4" key="1">
    <citation type="submission" date="2017-04" db="EMBL/GenBank/DDBJ databases">
        <authorList>
            <person name="Afonso C.L."/>
            <person name="Miller P.J."/>
            <person name="Scott M.A."/>
            <person name="Spackman E."/>
            <person name="Goraichik I."/>
            <person name="Dimitrov K.M."/>
            <person name="Suarez D.L."/>
            <person name="Swayne D.E."/>
        </authorList>
    </citation>
    <scope>NUCLEOTIDE SEQUENCE [LARGE SCALE GENOMIC DNA]</scope>
    <source>
        <strain evidence="3 4">CGMCC 1.12708</strain>
    </source>
</reference>